<feature type="non-terminal residue" evidence="2">
    <location>
        <position position="1"/>
    </location>
</feature>
<accession>A0A9D4DX21</accession>
<gene>
    <name evidence="2" type="ORF">DPMN_169995</name>
</gene>
<reference evidence="2" key="1">
    <citation type="journal article" date="2019" name="bioRxiv">
        <title>The Genome of the Zebra Mussel, Dreissena polymorpha: A Resource for Invasive Species Research.</title>
        <authorList>
            <person name="McCartney M.A."/>
            <person name="Auch B."/>
            <person name="Kono T."/>
            <person name="Mallez S."/>
            <person name="Zhang Y."/>
            <person name="Obille A."/>
            <person name="Becker A."/>
            <person name="Abrahante J.E."/>
            <person name="Garbe J."/>
            <person name="Badalamenti J.P."/>
            <person name="Herman A."/>
            <person name="Mangelson H."/>
            <person name="Liachko I."/>
            <person name="Sullivan S."/>
            <person name="Sone E.D."/>
            <person name="Koren S."/>
            <person name="Silverstein K.A.T."/>
            <person name="Beckman K.B."/>
            <person name="Gohl D.M."/>
        </authorList>
    </citation>
    <scope>NUCLEOTIDE SEQUENCE</scope>
    <source>
        <strain evidence="2">Duluth1</strain>
        <tissue evidence="2">Whole animal</tissue>
    </source>
</reference>
<reference evidence="2" key="2">
    <citation type="submission" date="2020-11" db="EMBL/GenBank/DDBJ databases">
        <authorList>
            <person name="McCartney M.A."/>
            <person name="Auch B."/>
            <person name="Kono T."/>
            <person name="Mallez S."/>
            <person name="Becker A."/>
            <person name="Gohl D.M."/>
            <person name="Silverstein K.A.T."/>
            <person name="Koren S."/>
            <person name="Bechman K.B."/>
            <person name="Herman A."/>
            <person name="Abrahante J.E."/>
            <person name="Garbe J."/>
        </authorList>
    </citation>
    <scope>NUCLEOTIDE SEQUENCE</scope>
    <source>
        <strain evidence="2">Duluth1</strain>
        <tissue evidence="2">Whole animal</tissue>
    </source>
</reference>
<dbReference type="AlphaFoldDB" id="A0A9D4DX21"/>
<protein>
    <submittedName>
        <fullName evidence="2">Uncharacterized protein</fullName>
    </submittedName>
</protein>
<comment type="caution">
    <text evidence="2">The sequence shown here is derived from an EMBL/GenBank/DDBJ whole genome shotgun (WGS) entry which is preliminary data.</text>
</comment>
<evidence type="ECO:0000256" key="1">
    <source>
        <dbReference type="SAM" id="MobiDB-lite"/>
    </source>
</evidence>
<feature type="region of interest" description="Disordered" evidence="1">
    <location>
        <begin position="1"/>
        <end position="54"/>
    </location>
</feature>
<organism evidence="2 3">
    <name type="scientific">Dreissena polymorpha</name>
    <name type="common">Zebra mussel</name>
    <name type="synonym">Mytilus polymorpha</name>
    <dbReference type="NCBI Taxonomy" id="45954"/>
    <lineage>
        <taxon>Eukaryota</taxon>
        <taxon>Metazoa</taxon>
        <taxon>Spiralia</taxon>
        <taxon>Lophotrochozoa</taxon>
        <taxon>Mollusca</taxon>
        <taxon>Bivalvia</taxon>
        <taxon>Autobranchia</taxon>
        <taxon>Heteroconchia</taxon>
        <taxon>Euheterodonta</taxon>
        <taxon>Imparidentia</taxon>
        <taxon>Neoheterodontei</taxon>
        <taxon>Myida</taxon>
        <taxon>Dreissenoidea</taxon>
        <taxon>Dreissenidae</taxon>
        <taxon>Dreissena</taxon>
    </lineage>
</organism>
<evidence type="ECO:0000313" key="3">
    <source>
        <dbReference type="Proteomes" id="UP000828390"/>
    </source>
</evidence>
<dbReference type="Proteomes" id="UP000828390">
    <property type="component" value="Unassembled WGS sequence"/>
</dbReference>
<proteinExistence type="predicted"/>
<feature type="compositionally biased region" description="Polar residues" evidence="1">
    <location>
        <begin position="37"/>
        <end position="47"/>
    </location>
</feature>
<dbReference type="EMBL" id="JAIWYP010000009">
    <property type="protein sequence ID" value="KAH3768778.1"/>
    <property type="molecule type" value="Genomic_DNA"/>
</dbReference>
<evidence type="ECO:0000313" key="2">
    <source>
        <dbReference type="EMBL" id="KAH3768778.1"/>
    </source>
</evidence>
<name>A0A9D4DX21_DREPO</name>
<keyword evidence="3" id="KW-1185">Reference proteome</keyword>
<sequence>MERQTDRRTPNRSAMGGPLPGETSLLIKVFPVPVGANQPTNQQTGQKQYIPHYY</sequence>